<name>A0A7M1URI2_9CREN</name>
<reference evidence="2 3" key="1">
    <citation type="submission" date="2020-10" db="EMBL/GenBank/DDBJ databases">
        <title>Complete genome sequence of Thermosphaera aggregans strain 3507.</title>
        <authorList>
            <person name="Zayulina K.S."/>
            <person name="Elcheninov A.G."/>
            <person name="Toshchakov S.V."/>
            <person name="Kublanov I.V."/>
            <person name="Kochetkova T.V."/>
        </authorList>
    </citation>
    <scope>NUCLEOTIDE SEQUENCE [LARGE SCALE GENOMIC DNA]</scope>
    <source>
        <strain evidence="2 3">3507</strain>
    </source>
</reference>
<organism evidence="2 3">
    <name type="scientific">Thermosphaera chiliense</name>
    <dbReference type="NCBI Taxonomy" id="3402707"/>
    <lineage>
        <taxon>Archaea</taxon>
        <taxon>Thermoproteota</taxon>
        <taxon>Thermoprotei</taxon>
        <taxon>Desulfurococcales</taxon>
        <taxon>Desulfurococcaceae</taxon>
        <taxon>Thermosphaera</taxon>
    </lineage>
</organism>
<accession>A0A7M1URI2</accession>
<keyword evidence="1" id="KW-1133">Transmembrane helix</keyword>
<dbReference type="EMBL" id="CP063144">
    <property type="protein sequence ID" value="QOR94569.1"/>
    <property type="molecule type" value="Genomic_DNA"/>
</dbReference>
<proteinExistence type="predicted"/>
<keyword evidence="3" id="KW-1185">Reference proteome</keyword>
<feature type="transmembrane region" description="Helical" evidence="1">
    <location>
        <begin position="23"/>
        <end position="44"/>
    </location>
</feature>
<dbReference type="RefSeq" id="WP_193436366.1">
    <property type="nucleotide sequence ID" value="NZ_CP063144.1"/>
</dbReference>
<dbReference type="GeneID" id="59453975"/>
<keyword evidence="1" id="KW-0812">Transmembrane</keyword>
<protein>
    <submittedName>
        <fullName evidence="2">Uncharacterized protein</fullName>
    </submittedName>
</protein>
<evidence type="ECO:0000256" key="1">
    <source>
        <dbReference type="SAM" id="Phobius"/>
    </source>
</evidence>
<evidence type="ECO:0000313" key="3">
    <source>
        <dbReference type="Proteomes" id="UP000593766"/>
    </source>
</evidence>
<dbReference type="AlphaFoldDB" id="A0A7M1URI2"/>
<dbReference type="KEGG" id="tcs:IMZ38_01115"/>
<keyword evidence="1" id="KW-0472">Membrane</keyword>
<evidence type="ECO:0000313" key="2">
    <source>
        <dbReference type="EMBL" id="QOR94569.1"/>
    </source>
</evidence>
<sequence>MPDPLAHYESSTLVAGTRFNTKIIQGAGVCYISTVTTIVTLEILRKRLGLEKQ</sequence>
<dbReference type="Proteomes" id="UP000593766">
    <property type="component" value="Chromosome"/>
</dbReference>
<gene>
    <name evidence="2" type="ORF">IMZ38_01115</name>
</gene>